<evidence type="ECO:0000256" key="6">
    <source>
        <dbReference type="ARBA" id="ARBA00022840"/>
    </source>
</evidence>
<accession>A0A851GH51</accession>
<evidence type="ECO:0000256" key="8">
    <source>
        <dbReference type="HAMAP-Rule" id="MF_00158"/>
    </source>
</evidence>
<dbReference type="GO" id="GO:0005524">
    <property type="term" value="F:ATP binding"/>
    <property type="evidence" value="ECO:0007669"/>
    <property type="project" value="UniProtKB-KW"/>
</dbReference>
<dbReference type="AlphaFoldDB" id="A0A851GH51"/>
<evidence type="ECO:0000256" key="2">
    <source>
        <dbReference type="ARBA" id="ARBA00009256"/>
    </source>
</evidence>
<dbReference type="Gene3D" id="3.40.50.620">
    <property type="entry name" value="HUPs"/>
    <property type="match status" value="1"/>
</dbReference>
<feature type="binding site" evidence="8">
    <location>
        <position position="176"/>
    </location>
    <ligand>
        <name>ATP</name>
        <dbReference type="ChEBI" id="CHEBI:30616"/>
    </ligand>
</feature>
<evidence type="ECO:0000256" key="5">
    <source>
        <dbReference type="ARBA" id="ARBA00022741"/>
    </source>
</evidence>
<feature type="binding site" evidence="8">
    <location>
        <begin position="147"/>
        <end position="150"/>
    </location>
    <ligand>
        <name>ATP</name>
        <dbReference type="ChEBI" id="CHEBI:30616"/>
    </ligand>
</feature>
<comment type="caution">
    <text evidence="9">The sequence shown here is derived from an EMBL/GenBank/DDBJ whole genome shotgun (WGS) entry which is preliminary data.</text>
</comment>
<comment type="catalytic activity">
    <reaction evidence="7 8">
        <text>(R)-pantoate + beta-alanine + ATP = (R)-pantothenate + AMP + diphosphate + H(+)</text>
        <dbReference type="Rhea" id="RHEA:10912"/>
        <dbReference type="ChEBI" id="CHEBI:15378"/>
        <dbReference type="ChEBI" id="CHEBI:15980"/>
        <dbReference type="ChEBI" id="CHEBI:29032"/>
        <dbReference type="ChEBI" id="CHEBI:30616"/>
        <dbReference type="ChEBI" id="CHEBI:33019"/>
        <dbReference type="ChEBI" id="CHEBI:57966"/>
        <dbReference type="ChEBI" id="CHEBI:456215"/>
        <dbReference type="EC" id="6.3.2.1"/>
    </reaction>
</comment>
<dbReference type="PANTHER" id="PTHR21299:SF1">
    <property type="entry name" value="PANTOATE--BETA-ALANINE LIGASE"/>
    <property type="match status" value="1"/>
</dbReference>
<comment type="function">
    <text evidence="8">Catalyzes the condensation of pantoate with beta-alanine in an ATP-dependent reaction via a pantoyl-adenylate intermediate.</text>
</comment>
<dbReference type="GO" id="GO:0015940">
    <property type="term" value="P:pantothenate biosynthetic process"/>
    <property type="evidence" value="ECO:0007669"/>
    <property type="project" value="UniProtKB-UniRule"/>
</dbReference>
<evidence type="ECO:0000313" key="9">
    <source>
        <dbReference type="EMBL" id="NWK54575.1"/>
    </source>
</evidence>
<feature type="binding site" evidence="8">
    <location>
        <begin position="184"/>
        <end position="187"/>
    </location>
    <ligand>
        <name>ATP</name>
        <dbReference type="ChEBI" id="CHEBI:30616"/>
    </ligand>
</feature>
<keyword evidence="6 8" id="KW-0067">ATP-binding</keyword>
<feature type="binding site" evidence="8">
    <location>
        <begin position="27"/>
        <end position="34"/>
    </location>
    <ligand>
        <name>ATP</name>
        <dbReference type="ChEBI" id="CHEBI:30616"/>
    </ligand>
</feature>
<dbReference type="Pfam" id="PF02569">
    <property type="entry name" value="Pantoate_ligase"/>
    <property type="match status" value="1"/>
</dbReference>
<comment type="similarity">
    <text evidence="2 8">Belongs to the pantothenate synthetase family.</text>
</comment>
<dbReference type="Gene3D" id="3.30.1300.10">
    <property type="entry name" value="Pantoate-beta-alanine ligase, C-terminal domain"/>
    <property type="match status" value="1"/>
</dbReference>
<evidence type="ECO:0000256" key="3">
    <source>
        <dbReference type="ARBA" id="ARBA00022598"/>
    </source>
</evidence>
<feature type="binding site" evidence="8">
    <location>
        <position position="61"/>
    </location>
    <ligand>
        <name>beta-alanine</name>
        <dbReference type="ChEBI" id="CHEBI:57966"/>
    </ligand>
</feature>
<protein>
    <recommendedName>
        <fullName evidence="8">Pantothenate synthetase</fullName>
        <shortName evidence="8">PS</shortName>
        <ecNumber evidence="8">6.3.2.1</ecNumber>
    </recommendedName>
    <alternativeName>
        <fullName evidence="8">Pantoate--beta-alanine ligase</fullName>
    </alternativeName>
    <alternativeName>
        <fullName evidence="8">Pantoate-activating enzyme</fullName>
    </alternativeName>
</protein>
<feature type="active site" description="Proton donor" evidence="8">
    <location>
        <position position="34"/>
    </location>
</feature>
<keyword evidence="10" id="KW-1185">Reference proteome</keyword>
<dbReference type="RefSeq" id="WP_178931093.1">
    <property type="nucleotide sequence ID" value="NZ_JACBAZ010000001.1"/>
</dbReference>
<dbReference type="NCBIfam" id="TIGR00018">
    <property type="entry name" value="panC"/>
    <property type="match status" value="1"/>
</dbReference>
<name>A0A851GH51_9BACT</name>
<dbReference type="InterPro" id="IPR042176">
    <property type="entry name" value="Pantoate_ligase_C"/>
</dbReference>
<dbReference type="PANTHER" id="PTHR21299">
    <property type="entry name" value="CYTIDYLATE KINASE/PANTOATE-BETA-ALANINE LIGASE"/>
    <property type="match status" value="1"/>
</dbReference>
<dbReference type="CDD" id="cd00560">
    <property type="entry name" value="PanC"/>
    <property type="match status" value="1"/>
</dbReference>
<dbReference type="InterPro" id="IPR014729">
    <property type="entry name" value="Rossmann-like_a/b/a_fold"/>
</dbReference>
<gene>
    <name evidence="8" type="primary">panC</name>
    <name evidence="9" type="ORF">HW115_03060</name>
</gene>
<proteinExistence type="inferred from homology"/>
<organism evidence="9 10">
    <name type="scientific">Oceaniferula marina</name>
    <dbReference type="NCBI Taxonomy" id="2748318"/>
    <lineage>
        <taxon>Bacteria</taxon>
        <taxon>Pseudomonadati</taxon>
        <taxon>Verrucomicrobiota</taxon>
        <taxon>Verrucomicrobiia</taxon>
        <taxon>Verrucomicrobiales</taxon>
        <taxon>Verrucomicrobiaceae</taxon>
        <taxon>Oceaniferula</taxon>
    </lineage>
</organism>
<dbReference type="SUPFAM" id="SSF52374">
    <property type="entry name" value="Nucleotidylyl transferase"/>
    <property type="match status" value="1"/>
</dbReference>
<evidence type="ECO:0000256" key="1">
    <source>
        <dbReference type="ARBA" id="ARBA00004990"/>
    </source>
</evidence>
<dbReference type="InterPro" id="IPR003721">
    <property type="entry name" value="Pantoate_ligase"/>
</dbReference>
<comment type="miscellaneous">
    <text evidence="8">The reaction proceeds by a bi uni uni bi ping pong mechanism.</text>
</comment>
<reference evidence="9 10" key="1">
    <citation type="submission" date="2020-07" db="EMBL/GenBank/DDBJ databases">
        <title>Roseicoccus Jingziensis gen. nov., sp. nov., isolated from coastal seawater.</title>
        <authorList>
            <person name="Feng X."/>
        </authorList>
    </citation>
    <scope>NUCLEOTIDE SEQUENCE [LARGE SCALE GENOMIC DNA]</scope>
    <source>
        <strain evidence="9 10">N1E253</strain>
    </source>
</reference>
<comment type="pathway">
    <text evidence="1 8">Cofactor biosynthesis; (R)-pantothenate biosynthesis; (R)-pantothenate from (R)-pantoate and beta-alanine: step 1/1.</text>
</comment>
<keyword evidence="5 8" id="KW-0547">Nucleotide-binding</keyword>
<dbReference type="GO" id="GO:0005829">
    <property type="term" value="C:cytosol"/>
    <property type="evidence" value="ECO:0007669"/>
    <property type="project" value="TreeGrafter"/>
</dbReference>
<dbReference type="HAMAP" id="MF_00158">
    <property type="entry name" value="PanC"/>
    <property type="match status" value="1"/>
</dbReference>
<keyword evidence="8" id="KW-0963">Cytoplasm</keyword>
<feature type="binding site" evidence="8">
    <location>
        <position position="61"/>
    </location>
    <ligand>
        <name>(R)-pantoate</name>
        <dbReference type="ChEBI" id="CHEBI:15980"/>
    </ligand>
</feature>
<evidence type="ECO:0000256" key="7">
    <source>
        <dbReference type="ARBA" id="ARBA00048258"/>
    </source>
</evidence>
<evidence type="ECO:0000313" key="10">
    <source>
        <dbReference type="Proteomes" id="UP000557872"/>
    </source>
</evidence>
<comment type="subunit">
    <text evidence="8">Homodimer.</text>
</comment>
<dbReference type="GO" id="GO:0004592">
    <property type="term" value="F:pantoate-beta-alanine ligase activity"/>
    <property type="evidence" value="ECO:0007669"/>
    <property type="project" value="UniProtKB-UniRule"/>
</dbReference>
<comment type="subcellular location">
    <subcellularLocation>
        <location evidence="8">Cytoplasm</location>
    </subcellularLocation>
</comment>
<sequence length="282" mass="31330">MLCIHTPDKLAASLDLQPTPRILVPTMGALHDGHLTLVKRARELAGPTGSVILTLFVNPTQFNNPKDLDKYPRSLERDLELCKQHGVDLVFAPESGAMYYQDHSVNISESSLTQRLCGATRPGHFDGVCTVVMKLFNLCRADAAVFGKKDYQQLAVIRRMVRDLNIPITIEGVDTVREPDGLAMSSRNTRLTTDQRSDAPRIRKALLAARDAFLHGSSQVQALLELTRAEIEASPENKRIDYLELLDAESLQPIEEVTRPAVMATAVFYGDVRLIDNIEMLP</sequence>
<dbReference type="EMBL" id="JACBAZ010000001">
    <property type="protein sequence ID" value="NWK54575.1"/>
    <property type="molecule type" value="Genomic_DNA"/>
</dbReference>
<keyword evidence="4 8" id="KW-0566">Pantothenate biosynthesis</keyword>
<keyword evidence="3 8" id="KW-0436">Ligase</keyword>
<dbReference type="Proteomes" id="UP000557872">
    <property type="component" value="Unassembled WGS sequence"/>
</dbReference>
<dbReference type="UniPathway" id="UPA00028">
    <property type="reaction ID" value="UER00005"/>
</dbReference>
<evidence type="ECO:0000256" key="4">
    <source>
        <dbReference type="ARBA" id="ARBA00022655"/>
    </source>
</evidence>
<dbReference type="EC" id="6.3.2.1" evidence="8"/>
<feature type="binding site" evidence="8">
    <location>
        <position position="153"/>
    </location>
    <ligand>
        <name>(R)-pantoate</name>
        <dbReference type="ChEBI" id="CHEBI:15980"/>
    </ligand>
</feature>